<dbReference type="Proteomes" id="UP001281003">
    <property type="component" value="Unassembled WGS sequence"/>
</dbReference>
<comment type="caution">
    <text evidence="1">The sequence shown here is derived from an EMBL/GenBank/DDBJ whole genome shotgun (WGS) entry which is preliminary data.</text>
</comment>
<gene>
    <name evidence="1" type="ORF">B0T20DRAFT_64357</name>
</gene>
<reference evidence="1" key="1">
    <citation type="journal article" date="2023" name="Mol. Phylogenet. Evol.">
        <title>Genome-scale phylogeny and comparative genomics of the fungal order Sordariales.</title>
        <authorList>
            <person name="Hensen N."/>
            <person name="Bonometti L."/>
            <person name="Westerberg I."/>
            <person name="Brannstrom I.O."/>
            <person name="Guillou S."/>
            <person name="Cros-Aarteil S."/>
            <person name="Calhoun S."/>
            <person name="Haridas S."/>
            <person name="Kuo A."/>
            <person name="Mondo S."/>
            <person name="Pangilinan J."/>
            <person name="Riley R."/>
            <person name="LaButti K."/>
            <person name="Andreopoulos B."/>
            <person name="Lipzen A."/>
            <person name="Chen C."/>
            <person name="Yan M."/>
            <person name="Daum C."/>
            <person name="Ng V."/>
            <person name="Clum A."/>
            <person name="Steindorff A."/>
            <person name="Ohm R.A."/>
            <person name="Martin F."/>
            <person name="Silar P."/>
            <person name="Natvig D.O."/>
            <person name="Lalanne C."/>
            <person name="Gautier V."/>
            <person name="Ament-Velasquez S.L."/>
            <person name="Kruys A."/>
            <person name="Hutchinson M.I."/>
            <person name="Powell A.J."/>
            <person name="Barry K."/>
            <person name="Miller A.N."/>
            <person name="Grigoriev I.V."/>
            <person name="Debuchy R."/>
            <person name="Gladieux P."/>
            <person name="Hiltunen Thoren M."/>
            <person name="Johannesson H."/>
        </authorList>
    </citation>
    <scope>NUCLEOTIDE SEQUENCE</scope>
    <source>
        <strain evidence="1">FGSC 1904</strain>
    </source>
</reference>
<proteinExistence type="predicted"/>
<name>A0AAE0U5V7_SORBR</name>
<reference evidence="1" key="2">
    <citation type="submission" date="2023-07" db="EMBL/GenBank/DDBJ databases">
        <authorList>
            <consortium name="Lawrence Berkeley National Laboratory"/>
            <person name="Haridas S."/>
            <person name="Hensen N."/>
            <person name="Bonometti L."/>
            <person name="Westerberg I."/>
            <person name="Brannstrom I.O."/>
            <person name="Guillou S."/>
            <person name="Cros-Aarteil S."/>
            <person name="Calhoun S."/>
            <person name="Kuo A."/>
            <person name="Mondo S."/>
            <person name="Pangilinan J."/>
            <person name="Riley R."/>
            <person name="LaButti K."/>
            <person name="Andreopoulos B."/>
            <person name="Lipzen A."/>
            <person name="Chen C."/>
            <person name="Yanf M."/>
            <person name="Daum C."/>
            <person name="Ng V."/>
            <person name="Clum A."/>
            <person name="Steindorff A."/>
            <person name="Ohm R."/>
            <person name="Martin F."/>
            <person name="Silar P."/>
            <person name="Natvig D."/>
            <person name="Lalanne C."/>
            <person name="Gautier V."/>
            <person name="Ament-velasquez S.L."/>
            <person name="Kruys A."/>
            <person name="Hutchinson M.I."/>
            <person name="Powell A.J."/>
            <person name="Barry K."/>
            <person name="Miller A.N."/>
            <person name="Grigoriev I.V."/>
            <person name="Debuchy R."/>
            <person name="Gladieux P."/>
            <person name="Thoren M.H."/>
            <person name="Johannesson H."/>
        </authorList>
    </citation>
    <scope>NUCLEOTIDE SEQUENCE</scope>
    <source>
        <strain evidence="1">FGSC 1904</strain>
    </source>
</reference>
<accession>A0AAE0U5V7</accession>
<dbReference type="AlphaFoldDB" id="A0AAE0U5V7"/>
<evidence type="ECO:0000313" key="1">
    <source>
        <dbReference type="EMBL" id="KAK3391750.1"/>
    </source>
</evidence>
<evidence type="ECO:0000313" key="2">
    <source>
        <dbReference type="Proteomes" id="UP001281003"/>
    </source>
</evidence>
<sequence>MSQIFVSLKMTLSRSLVLLSSSWASGKKDFHLLWQQAFLMSKGVLVGVNSMISYGKFRGSAVHAWSSMSLHCHFSSSQTACVESDMLNVPARIPNILRMKNPEHS</sequence>
<protein>
    <submittedName>
        <fullName evidence="1">Uncharacterized protein</fullName>
    </submittedName>
</protein>
<dbReference type="EMBL" id="JAUTDP010000012">
    <property type="protein sequence ID" value="KAK3391750.1"/>
    <property type="molecule type" value="Genomic_DNA"/>
</dbReference>
<keyword evidence="2" id="KW-1185">Reference proteome</keyword>
<organism evidence="1 2">
    <name type="scientific">Sordaria brevicollis</name>
    <dbReference type="NCBI Taxonomy" id="83679"/>
    <lineage>
        <taxon>Eukaryota</taxon>
        <taxon>Fungi</taxon>
        <taxon>Dikarya</taxon>
        <taxon>Ascomycota</taxon>
        <taxon>Pezizomycotina</taxon>
        <taxon>Sordariomycetes</taxon>
        <taxon>Sordariomycetidae</taxon>
        <taxon>Sordariales</taxon>
        <taxon>Sordariaceae</taxon>
        <taxon>Sordaria</taxon>
    </lineage>
</organism>